<evidence type="ECO:0000259" key="2">
    <source>
        <dbReference type="Pfam" id="PF22230"/>
    </source>
</evidence>
<evidence type="ECO:0000313" key="3">
    <source>
        <dbReference type="EMBL" id="ABO07714.1"/>
    </source>
</evidence>
<feature type="compositionally biased region" description="Basic and acidic residues" evidence="1">
    <location>
        <begin position="263"/>
        <end position="275"/>
    </location>
</feature>
<dbReference type="SUPFAM" id="SSF160980">
    <property type="entry name" value="SSO1389-like"/>
    <property type="match status" value="1"/>
</dbReference>
<dbReference type="InterPro" id="IPR053857">
    <property type="entry name" value="Csx1_CARF"/>
</dbReference>
<dbReference type="eggNOG" id="arCOG03433">
    <property type="taxonomic scope" value="Archaea"/>
</dbReference>
<dbReference type="PANTHER" id="PTHR37169">
    <property type="entry name" value="CRISPR SYSTEM ENDORIBONUCLEASE CSX1-RELATED"/>
    <property type="match status" value="1"/>
</dbReference>
<evidence type="ECO:0000313" key="4">
    <source>
        <dbReference type="Proteomes" id="UP000001431"/>
    </source>
</evidence>
<feature type="compositionally biased region" description="Polar residues" evidence="1">
    <location>
        <begin position="250"/>
        <end position="260"/>
    </location>
</feature>
<dbReference type="HOGENOM" id="CLU_482859_0_0_2"/>
<dbReference type="STRING" id="410359.Pcal_0277"/>
<dbReference type="Pfam" id="PF22230">
    <property type="entry name" value="Csx1_CARF"/>
    <property type="match status" value="1"/>
</dbReference>
<sequence>MTPAPCHEDLKAYDYVLIVAPMGALGGYREVKYVIPSRGSVGEEKGGQDSDKKHWAVAFALYDYVQGVSKELYAFIQDTIIVNLVKPQNKEKPVKQEIVEQLKLLLNCNDDSCTIDENLIDTLLKLEGKTSEAQKTIDRLKELRKEAKIHFVPGVITRWIEEVLVTWRGGNQFYDVLKGTLVYYILSALKKSCHKRIAIFVDTSHGINYFVTALKEAVPLAATLYLIHRIADGEPVEKLDICSYNSDPYPTPSRECQSQKGGDAQKDKAEQADKETPSLKIHLVERFEMVYTHKSETETYTSINLYPVRSLVEDLFLTMGLKGIVNYLNQKWALGEDKWKSITASVVLFLRGILGWSLSIAHSSNEDMLAEIGETVKKRGIRIEQRSDKNEIAITYIWGSNRKIGTDVVTFASIHSSLNRLGRCLATPRMIEGSPYVCYPTKELEKYIEQFYAPPYREINLNELASVRNYLEGKKKSDESSVRDSLEEKSRDREYCKPLEGGKGFICGKREDADQQAEGANPRNFYAHAGLSFELDWGALKEEGELLCFSKEVERVINILASSG</sequence>
<dbReference type="KEGG" id="pcl:Pcal_0277"/>
<gene>
    <name evidence="3" type="ordered locus">Pcal_0277</name>
</gene>
<dbReference type="InterPro" id="IPR052875">
    <property type="entry name" value="CRISPR_assoc_ribonuclease"/>
</dbReference>
<dbReference type="AlphaFoldDB" id="A3MSU7"/>
<dbReference type="Gene3D" id="3.40.50.10640">
    <property type="entry name" value="SSO1389-like"/>
    <property type="match status" value="1"/>
</dbReference>
<dbReference type="EMBL" id="CP000561">
    <property type="protein sequence ID" value="ABO07714.1"/>
    <property type="molecule type" value="Genomic_DNA"/>
</dbReference>
<reference evidence="3" key="1">
    <citation type="submission" date="2007-02" db="EMBL/GenBank/DDBJ databases">
        <title>Complete sequence of Pyrobaculum calidifontis JCM 11548.</title>
        <authorList>
            <consortium name="US DOE Joint Genome Institute"/>
            <person name="Copeland A."/>
            <person name="Lucas S."/>
            <person name="Lapidus A."/>
            <person name="Barry K."/>
            <person name="Glavina del Rio T."/>
            <person name="Dalin E."/>
            <person name="Tice H."/>
            <person name="Pitluck S."/>
            <person name="Chain P."/>
            <person name="Malfatti S."/>
            <person name="Shin M."/>
            <person name="Vergez L."/>
            <person name="Schmutz J."/>
            <person name="Larimer F."/>
            <person name="Land M."/>
            <person name="Hauser L."/>
            <person name="Kyrpides N."/>
            <person name="Mikhailova N."/>
            <person name="Cozen A.E."/>
            <person name="Fitz-Gibbon S.T."/>
            <person name="House C.H."/>
            <person name="Saltikov C."/>
            <person name="Lowe T.M."/>
            <person name="Richardson P."/>
        </authorList>
    </citation>
    <scope>NUCLEOTIDE SEQUENCE [LARGE SCALE GENOMIC DNA]</scope>
    <source>
        <strain evidence="3">JCM 11548</strain>
    </source>
</reference>
<dbReference type="Proteomes" id="UP000001431">
    <property type="component" value="Chromosome"/>
</dbReference>
<proteinExistence type="predicted"/>
<accession>A3MSU7</accession>
<name>A3MSU7_PYRCJ</name>
<protein>
    <submittedName>
        <fullName evidence="3">CRISPR-associated protein DxTHG motif protein</fullName>
    </submittedName>
</protein>
<feature type="region of interest" description="Disordered" evidence="1">
    <location>
        <begin position="250"/>
        <end position="275"/>
    </location>
</feature>
<evidence type="ECO:0000256" key="1">
    <source>
        <dbReference type="SAM" id="MobiDB-lite"/>
    </source>
</evidence>
<feature type="domain" description="CRISPR system endoribonuclease Csx1 CARF" evidence="2">
    <location>
        <begin position="17"/>
        <end position="248"/>
    </location>
</feature>
<dbReference type="PANTHER" id="PTHR37169:SF1">
    <property type="entry name" value="CRISPR SYSTEM ENDORIBONUCLEASE CSX1"/>
    <property type="match status" value="1"/>
</dbReference>
<keyword evidence="4" id="KW-1185">Reference proteome</keyword>
<organism evidence="3 4">
    <name type="scientific">Pyrobaculum calidifontis (strain DSM 21063 / JCM 11548 / VA1)</name>
    <dbReference type="NCBI Taxonomy" id="410359"/>
    <lineage>
        <taxon>Archaea</taxon>
        <taxon>Thermoproteota</taxon>
        <taxon>Thermoprotei</taxon>
        <taxon>Thermoproteales</taxon>
        <taxon>Thermoproteaceae</taxon>
        <taxon>Pyrobaculum</taxon>
    </lineage>
</organism>